<dbReference type="EMBL" id="JADCSA010000011">
    <property type="protein sequence ID" value="MBE7325384.1"/>
    <property type="molecule type" value="Genomic_DNA"/>
</dbReference>
<feature type="compositionally biased region" description="Basic and acidic residues" evidence="1">
    <location>
        <begin position="29"/>
        <end position="39"/>
    </location>
</feature>
<accession>A0ABR9RUV5</accession>
<comment type="caution">
    <text evidence="2">The sequence shown here is derived from an EMBL/GenBank/DDBJ whole genome shotgun (WGS) entry which is preliminary data.</text>
</comment>
<gene>
    <name evidence="2" type="ORF">IEQ44_12035</name>
</gene>
<protein>
    <submittedName>
        <fullName evidence="2">Uncharacterized protein</fullName>
    </submittedName>
</protein>
<dbReference type="RefSeq" id="WP_193638706.1">
    <property type="nucleotide sequence ID" value="NZ_JADCSA010000011.1"/>
</dbReference>
<name>A0ABR9RUV5_9ACTN</name>
<evidence type="ECO:0000313" key="2">
    <source>
        <dbReference type="EMBL" id="MBE7325384.1"/>
    </source>
</evidence>
<proteinExistence type="predicted"/>
<sequence>MGGEGAYGTHRFDQPLQTAGDRGPAQQHAHCEGPRDDPQHLAPRLVGQPADHVGSAASAHDGRCRPSTKKGRKPKTRLRSSHGRPHWPTTRLSATETGSHTQWARRASS</sequence>
<feature type="compositionally biased region" description="Basic residues" evidence="1">
    <location>
        <begin position="66"/>
        <end position="85"/>
    </location>
</feature>
<organism evidence="2 3">
    <name type="scientific">Nocardioides malaquae</name>
    <dbReference type="NCBI Taxonomy" id="2773426"/>
    <lineage>
        <taxon>Bacteria</taxon>
        <taxon>Bacillati</taxon>
        <taxon>Actinomycetota</taxon>
        <taxon>Actinomycetes</taxon>
        <taxon>Propionibacteriales</taxon>
        <taxon>Nocardioidaceae</taxon>
        <taxon>Nocardioides</taxon>
    </lineage>
</organism>
<evidence type="ECO:0000256" key="1">
    <source>
        <dbReference type="SAM" id="MobiDB-lite"/>
    </source>
</evidence>
<feature type="compositionally biased region" description="Polar residues" evidence="1">
    <location>
        <begin position="90"/>
        <end position="109"/>
    </location>
</feature>
<feature type="region of interest" description="Disordered" evidence="1">
    <location>
        <begin position="1"/>
        <end position="109"/>
    </location>
</feature>
<evidence type="ECO:0000313" key="3">
    <source>
        <dbReference type="Proteomes" id="UP000756387"/>
    </source>
</evidence>
<reference evidence="2 3" key="1">
    <citation type="submission" date="2020-10" db="EMBL/GenBank/DDBJ databases">
        <title>Nocardioides sp. isolated from sludge.</title>
        <authorList>
            <person name="Zhang X."/>
        </authorList>
    </citation>
    <scope>NUCLEOTIDE SEQUENCE [LARGE SCALE GENOMIC DNA]</scope>
    <source>
        <strain evidence="2 3">Y6</strain>
    </source>
</reference>
<keyword evidence="3" id="KW-1185">Reference proteome</keyword>
<dbReference type="Proteomes" id="UP000756387">
    <property type="component" value="Unassembled WGS sequence"/>
</dbReference>